<dbReference type="GO" id="GO:0017176">
    <property type="term" value="F:phosphatidylinositol N-acetylglucosaminyltransferase activity"/>
    <property type="evidence" value="ECO:0007669"/>
    <property type="project" value="UniProtKB-EC"/>
</dbReference>
<dbReference type="Pfam" id="PF08288">
    <property type="entry name" value="PIGA"/>
    <property type="match status" value="1"/>
</dbReference>
<evidence type="ECO:0000256" key="6">
    <source>
        <dbReference type="ARBA" id="ARBA00032160"/>
    </source>
</evidence>
<dbReference type="EC" id="2.4.1.198" evidence="2"/>
<evidence type="ECO:0000256" key="1">
    <source>
        <dbReference type="ARBA" id="ARBA00004687"/>
    </source>
</evidence>
<dbReference type="Proteomes" id="UP000887540">
    <property type="component" value="Unplaced"/>
</dbReference>
<dbReference type="InterPro" id="IPR001296">
    <property type="entry name" value="Glyco_trans_1"/>
</dbReference>
<dbReference type="Pfam" id="PF00534">
    <property type="entry name" value="Glycos_transf_1"/>
    <property type="match status" value="1"/>
</dbReference>
<evidence type="ECO:0000256" key="5">
    <source>
        <dbReference type="ARBA" id="ARBA00022679"/>
    </source>
</evidence>
<name>A0A914CUX8_9BILA</name>
<evidence type="ECO:0000259" key="9">
    <source>
        <dbReference type="Pfam" id="PF08288"/>
    </source>
</evidence>
<keyword evidence="7" id="KW-1133">Transmembrane helix</keyword>
<dbReference type="AlphaFoldDB" id="A0A914CUX8"/>
<accession>A0A914CUX8</accession>
<keyword evidence="3" id="KW-0337">GPI-anchor biosynthesis</keyword>
<evidence type="ECO:0000256" key="2">
    <source>
        <dbReference type="ARBA" id="ARBA00012420"/>
    </source>
</evidence>
<feature type="transmembrane region" description="Helical" evidence="7">
    <location>
        <begin position="401"/>
        <end position="425"/>
    </location>
</feature>
<evidence type="ECO:0000256" key="3">
    <source>
        <dbReference type="ARBA" id="ARBA00022502"/>
    </source>
</evidence>
<dbReference type="InterPro" id="IPR039507">
    <property type="entry name" value="PIG-A/GPI3"/>
</dbReference>
<keyword evidence="5" id="KW-0808">Transferase</keyword>
<evidence type="ECO:0000256" key="4">
    <source>
        <dbReference type="ARBA" id="ARBA00022676"/>
    </source>
</evidence>
<keyword evidence="10" id="KW-1185">Reference proteome</keyword>
<proteinExistence type="predicted"/>
<protein>
    <recommendedName>
        <fullName evidence="2">phosphatidylinositol N-acetylglucosaminyltransferase</fullName>
        <ecNumber evidence="2">2.4.1.198</ecNumber>
    </recommendedName>
    <alternativeName>
        <fullName evidence="6">GlcNAc-PI synthesis protein</fullName>
    </alternativeName>
</protein>
<dbReference type="InterPro" id="IPR013234">
    <property type="entry name" value="PIGA_GPI_anchor_biosynthesis"/>
</dbReference>
<dbReference type="SUPFAM" id="SSF53756">
    <property type="entry name" value="UDP-Glycosyltransferase/glycogen phosphorylase"/>
    <property type="match status" value="1"/>
</dbReference>
<evidence type="ECO:0000259" key="8">
    <source>
        <dbReference type="Pfam" id="PF00534"/>
    </source>
</evidence>
<dbReference type="CDD" id="cd03796">
    <property type="entry name" value="GT4_PIG-A-like"/>
    <property type="match status" value="1"/>
</dbReference>
<dbReference type="GO" id="GO:0006506">
    <property type="term" value="P:GPI anchor biosynthetic process"/>
    <property type="evidence" value="ECO:0007669"/>
    <property type="project" value="UniProtKB-KW"/>
</dbReference>
<dbReference type="PANTHER" id="PTHR45871">
    <property type="entry name" value="N-ACETYLGLUCOSAMINYL-PHOSPHATIDYLINOSITOL BIOSYNTHETIC PROTEIN"/>
    <property type="match status" value="1"/>
</dbReference>
<dbReference type="FunFam" id="3.40.50.2000:FF:000093">
    <property type="entry name" value="UDP-GlcNAc:PI a1-6 GlcNAc-transferase"/>
    <property type="match status" value="1"/>
</dbReference>
<sequence length="432" mass="48772">MLYSKKLEKSCLRIALVSDFFCPNTGGIETHLYYLGGCLLERGHKVIVITHAYGRRKGIRYLSNGLKVYYLPFLVVYNSTTLSAVVDCLYWFRKIFLHEKIQIVHGHSSFSSMAHEAILHAWCLGIRTIFTDHSLFGFADASAILTSKLLLRYSLANVDKAICVSHTSKENLVLRAGLSPSNVFVVPNAIETSLFLPDPEKFYSNTTTVVILSRLVYRKGADLLVDIIPLVCQQHPKVRFLIAGDGPKRVELEEMREKHKLHNRVIMLGMLPHDKVREVMVEGQIFLNTSLTEAFCMSIVEAACCGLHVVSTKVGGVPEVLPSELVILEDTIPSRLSEGVLQAIYLRETNQLMDPSKRHEMVKKMYNWQDVAARTEIVYETAIATPQSSLKTRMKNYLKGGICFGLVWSYMALINLIFIFILNVFNPVKDEP</sequence>
<reference evidence="11" key="1">
    <citation type="submission" date="2022-11" db="UniProtKB">
        <authorList>
            <consortium name="WormBaseParasite"/>
        </authorList>
    </citation>
    <scope>IDENTIFICATION</scope>
</reference>
<evidence type="ECO:0000313" key="11">
    <source>
        <dbReference type="WBParaSite" id="ACRNAN_scaffold15007.g20850.t1"/>
    </source>
</evidence>
<dbReference type="WBParaSite" id="ACRNAN_scaffold15007.g20850.t1">
    <property type="protein sequence ID" value="ACRNAN_scaffold15007.g20850.t1"/>
    <property type="gene ID" value="ACRNAN_scaffold15007.g20850"/>
</dbReference>
<feature type="transmembrane region" description="Helical" evidence="7">
    <location>
        <begin position="69"/>
        <end position="92"/>
    </location>
</feature>
<keyword evidence="7" id="KW-0472">Membrane</keyword>
<keyword evidence="7" id="KW-0812">Transmembrane</keyword>
<feature type="domain" description="Glycosyl transferase family 1" evidence="8">
    <location>
        <begin position="200"/>
        <end position="351"/>
    </location>
</feature>
<keyword evidence="4" id="KW-0328">Glycosyltransferase</keyword>
<feature type="domain" description="PIGA GPI anchor biosynthesis" evidence="9">
    <location>
        <begin position="51"/>
        <end position="140"/>
    </location>
</feature>
<evidence type="ECO:0000256" key="7">
    <source>
        <dbReference type="SAM" id="Phobius"/>
    </source>
</evidence>
<evidence type="ECO:0000313" key="10">
    <source>
        <dbReference type="Proteomes" id="UP000887540"/>
    </source>
</evidence>
<dbReference type="GO" id="GO:0000506">
    <property type="term" value="C:glycosylphosphatidylinositol-N-acetylglucosaminyltransferase (GPI-GnT) complex"/>
    <property type="evidence" value="ECO:0007669"/>
    <property type="project" value="InterPro"/>
</dbReference>
<dbReference type="Gene3D" id="3.40.50.2000">
    <property type="entry name" value="Glycogen Phosphorylase B"/>
    <property type="match status" value="2"/>
</dbReference>
<organism evidence="10 11">
    <name type="scientific">Acrobeloides nanus</name>
    <dbReference type="NCBI Taxonomy" id="290746"/>
    <lineage>
        <taxon>Eukaryota</taxon>
        <taxon>Metazoa</taxon>
        <taxon>Ecdysozoa</taxon>
        <taxon>Nematoda</taxon>
        <taxon>Chromadorea</taxon>
        <taxon>Rhabditida</taxon>
        <taxon>Tylenchina</taxon>
        <taxon>Cephalobomorpha</taxon>
        <taxon>Cephaloboidea</taxon>
        <taxon>Cephalobidae</taxon>
        <taxon>Acrobeloides</taxon>
    </lineage>
</organism>
<comment type="pathway">
    <text evidence="1">Glycolipid biosynthesis; glycosylphosphatidylinositol-anchor biosynthesis.</text>
</comment>
<dbReference type="PANTHER" id="PTHR45871:SF1">
    <property type="entry name" value="PHOSPHATIDYLINOSITOL N-ACETYLGLUCOSAMINYLTRANSFERASE SUBUNIT A"/>
    <property type="match status" value="1"/>
</dbReference>